<feature type="transmembrane region" description="Helical" evidence="6">
    <location>
        <begin position="329"/>
        <end position="353"/>
    </location>
</feature>
<keyword evidence="4 6" id="KW-1133">Transmembrane helix</keyword>
<protein>
    <submittedName>
        <fullName evidence="8">MFS transporter</fullName>
    </submittedName>
</protein>
<comment type="subcellular location">
    <subcellularLocation>
        <location evidence="1">Cell membrane</location>
        <topology evidence="1">Multi-pass membrane protein</topology>
    </subcellularLocation>
</comment>
<dbReference type="PANTHER" id="PTHR43124">
    <property type="entry name" value="PURINE EFFLUX PUMP PBUE"/>
    <property type="match status" value="1"/>
</dbReference>
<evidence type="ECO:0000256" key="5">
    <source>
        <dbReference type="ARBA" id="ARBA00023136"/>
    </source>
</evidence>
<feature type="transmembrane region" description="Helical" evidence="6">
    <location>
        <begin position="269"/>
        <end position="290"/>
    </location>
</feature>
<accession>A0ABS6N4L9</accession>
<reference evidence="8" key="1">
    <citation type="submission" date="2021-06" db="EMBL/GenBank/DDBJ databases">
        <title>Thalassococcus sp. CAU 1522 isolated from sea sand, Republic of Korea.</title>
        <authorList>
            <person name="Kim W."/>
        </authorList>
    </citation>
    <scope>NUCLEOTIDE SEQUENCE</scope>
    <source>
        <strain evidence="8">CAU 1522</strain>
    </source>
</reference>
<feature type="transmembrane region" description="Helical" evidence="6">
    <location>
        <begin position="213"/>
        <end position="237"/>
    </location>
</feature>
<feature type="domain" description="Major facilitator superfamily (MFS) profile" evidence="7">
    <location>
        <begin position="10"/>
        <end position="384"/>
    </location>
</feature>
<keyword evidence="2" id="KW-1003">Cell membrane</keyword>
<dbReference type="InterPro" id="IPR020846">
    <property type="entry name" value="MFS_dom"/>
</dbReference>
<gene>
    <name evidence="8" type="ORF">KUH32_04140</name>
</gene>
<dbReference type="InterPro" id="IPR011701">
    <property type="entry name" value="MFS"/>
</dbReference>
<feature type="transmembrane region" description="Helical" evidence="6">
    <location>
        <begin position="134"/>
        <end position="154"/>
    </location>
</feature>
<dbReference type="PANTHER" id="PTHR43124:SF3">
    <property type="entry name" value="CHLORAMPHENICOL EFFLUX PUMP RV0191"/>
    <property type="match status" value="1"/>
</dbReference>
<evidence type="ECO:0000256" key="4">
    <source>
        <dbReference type="ARBA" id="ARBA00022989"/>
    </source>
</evidence>
<feature type="transmembrane region" description="Helical" evidence="6">
    <location>
        <begin position="359"/>
        <end position="379"/>
    </location>
</feature>
<evidence type="ECO:0000256" key="6">
    <source>
        <dbReference type="SAM" id="Phobius"/>
    </source>
</evidence>
<evidence type="ECO:0000256" key="2">
    <source>
        <dbReference type="ARBA" id="ARBA00022475"/>
    </source>
</evidence>
<evidence type="ECO:0000256" key="3">
    <source>
        <dbReference type="ARBA" id="ARBA00022692"/>
    </source>
</evidence>
<feature type="transmembrane region" description="Helical" evidence="6">
    <location>
        <begin position="243"/>
        <end position="262"/>
    </location>
</feature>
<keyword evidence="9" id="KW-1185">Reference proteome</keyword>
<comment type="caution">
    <text evidence="8">The sequence shown here is derived from an EMBL/GenBank/DDBJ whole genome shotgun (WGS) entry which is preliminary data.</text>
</comment>
<dbReference type="EMBL" id="JAHRWL010000001">
    <property type="protein sequence ID" value="MBV2358955.1"/>
    <property type="molecule type" value="Genomic_DNA"/>
</dbReference>
<sequence length="389" mass="39969">MPLLRSNLFSVLLLWLVGLGAAAQFAKVAVPFDTVRALYGDWGDATGWLVSSISLIGAGLGIVAGGLVGRFGARRLVLAGLGLGAVCSLWQATLPAFHILLATRLVEGLSHLAIVVAAPTLIAQLSAPRWRGAAMTLWSTFFGVSFALVAWLAMPLAGPAALARLFAGHGAILLGLAGLVAVFLPEGSIRPASSDEVRGIGALHAQTYRSAHIIAPAAGWLLYTLTFVSLLALLPGLLPAGQAGWAATLMPLVSIAASLGLVPVLLRRVSAITTVVAGFALAAALIALNLLADLQLVFAVTLFAFLGLVQGASFAAIPELNARAQDQALSYGAMAQTGNIGNLLGTPLLLAILSAAGSGAMYATIVALYLCAIVLHLWLARRRAMTGPV</sequence>
<feature type="transmembrane region" description="Helical" evidence="6">
    <location>
        <begin position="296"/>
        <end position="317"/>
    </location>
</feature>
<feature type="transmembrane region" description="Helical" evidence="6">
    <location>
        <begin position="76"/>
        <end position="102"/>
    </location>
</feature>
<dbReference type="RefSeq" id="WP_217776797.1">
    <property type="nucleotide sequence ID" value="NZ_JAHRWL010000001.1"/>
</dbReference>
<dbReference type="Pfam" id="PF07690">
    <property type="entry name" value="MFS_1"/>
    <property type="match status" value="1"/>
</dbReference>
<feature type="transmembrane region" description="Helical" evidence="6">
    <location>
        <begin position="108"/>
        <end position="127"/>
    </location>
</feature>
<name>A0ABS6N4L9_9RHOB</name>
<keyword evidence="3 6" id="KW-0812">Transmembrane</keyword>
<evidence type="ECO:0000256" key="1">
    <source>
        <dbReference type="ARBA" id="ARBA00004651"/>
    </source>
</evidence>
<feature type="transmembrane region" description="Helical" evidence="6">
    <location>
        <begin position="47"/>
        <end position="69"/>
    </location>
</feature>
<proteinExistence type="predicted"/>
<feature type="transmembrane region" description="Helical" evidence="6">
    <location>
        <begin position="166"/>
        <end position="184"/>
    </location>
</feature>
<dbReference type="Proteomes" id="UP001166293">
    <property type="component" value="Unassembled WGS sequence"/>
</dbReference>
<organism evidence="8 9">
    <name type="scientific">Thalassococcus arenae</name>
    <dbReference type="NCBI Taxonomy" id="2851652"/>
    <lineage>
        <taxon>Bacteria</taxon>
        <taxon>Pseudomonadati</taxon>
        <taxon>Pseudomonadota</taxon>
        <taxon>Alphaproteobacteria</taxon>
        <taxon>Rhodobacterales</taxon>
        <taxon>Roseobacteraceae</taxon>
        <taxon>Thalassococcus</taxon>
    </lineage>
</organism>
<evidence type="ECO:0000313" key="9">
    <source>
        <dbReference type="Proteomes" id="UP001166293"/>
    </source>
</evidence>
<keyword evidence="5 6" id="KW-0472">Membrane</keyword>
<evidence type="ECO:0000259" key="7">
    <source>
        <dbReference type="PROSITE" id="PS50850"/>
    </source>
</evidence>
<dbReference type="InterPro" id="IPR050189">
    <property type="entry name" value="MFS_Efflux_Transporters"/>
</dbReference>
<dbReference type="PROSITE" id="PS50850">
    <property type="entry name" value="MFS"/>
    <property type="match status" value="1"/>
</dbReference>
<evidence type="ECO:0000313" key="8">
    <source>
        <dbReference type="EMBL" id="MBV2358955.1"/>
    </source>
</evidence>